<evidence type="ECO:0000313" key="1">
    <source>
        <dbReference type="EMBL" id="CAG2249865.1"/>
    </source>
</evidence>
<gene>
    <name evidence="1" type="ORF">MEDL_61613</name>
</gene>
<sequence>MALTNLYITGNPIDIIEIHVFDNHNNIKDLFVDCSNCFDCDRLSISTCKWITKRVTDLRSYSFTCRNGVNLPNTVLNCSDDESSLAVTRIQNETSCNCNESSSIKSSSLEITTDTHPAMESTIDKVQHTTKTKANLTDTEHNSTINDGIDVIKTINYNGQMDKKYYNIPPKSHMNTLYNGIDVSKNLNCNKQMDKEGYNNIPPECHMNRINGDIDVIKTLKCN</sequence>
<dbReference type="EMBL" id="CAJPWZ010003014">
    <property type="protein sequence ID" value="CAG2249865.1"/>
    <property type="molecule type" value="Genomic_DNA"/>
</dbReference>
<comment type="caution">
    <text evidence="1">The sequence shown here is derived from an EMBL/GenBank/DDBJ whole genome shotgun (WGS) entry which is preliminary data.</text>
</comment>
<accession>A0A8S3UWE0</accession>
<evidence type="ECO:0000313" key="2">
    <source>
        <dbReference type="Proteomes" id="UP000683360"/>
    </source>
</evidence>
<reference evidence="1" key="1">
    <citation type="submission" date="2021-03" db="EMBL/GenBank/DDBJ databases">
        <authorList>
            <person name="Bekaert M."/>
        </authorList>
    </citation>
    <scope>NUCLEOTIDE SEQUENCE</scope>
</reference>
<dbReference type="Proteomes" id="UP000683360">
    <property type="component" value="Unassembled WGS sequence"/>
</dbReference>
<name>A0A8S3UWE0_MYTED</name>
<protein>
    <submittedName>
        <fullName evidence="1">Uncharacterized protein</fullName>
    </submittedName>
</protein>
<organism evidence="1 2">
    <name type="scientific">Mytilus edulis</name>
    <name type="common">Blue mussel</name>
    <dbReference type="NCBI Taxonomy" id="6550"/>
    <lineage>
        <taxon>Eukaryota</taxon>
        <taxon>Metazoa</taxon>
        <taxon>Spiralia</taxon>
        <taxon>Lophotrochozoa</taxon>
        <taxon>Mollusca</taxon>
        <taxon>Bivalvia</taxon>
        <taxon>Autobranchia</taxon>
        <taxon>Pteriomorphia</taxon>
        <taxon>Mytilida</taxon>
        <taxon>Mytiloidea</taxon>
        <taxon>Mytilidae</taxon>
        <taxon>Mytilinae</taxon>
        <taxon>Mytilus</taxon>
    </lineage>
</organism>
<keyword evidence="2" id="KW-1185">Reference proteome</keyword>
<proteinExistence type="predicted"/>
<dbReference type="AlphaFoldDB" id="A0A8S3UWE0"/>